<dbReference type="EMBL" id="DVLP01000352">
    <property type="protein sequence ID" value="HIT76292.1"/>
    <property type="molecule type" value="Genomic_DNA"/>
</dbReference>
<dbReference type="AlphaFoldDB" id="A0A9D1KNY6"/>
<evidence type="ECO:0000313" key="3">
    <source>
        <dbReference type="Proteomes" id="UP000886842"/>
    </source>
</evidence>
<dbReference type="GO" id="GO:0005829">
    <property type="term" value="C:cytosol"/>
    <property type="evidence" value="ECO:0007669"/>
    <property type="project" value="TreeGrafter"/>
</dbReference>
<dbReference type="Pfam" id="PF03358">
    <property type="entry name" value="FMN_red"/>
    <property type="match status" value="1"/>
</dbReference>
<feature type="domain" description="NADPH-dependent FMN reductase-like" evidence="1">
    <location>
        <begin position="3"/>
        <end position="149"/>
    </location>
</feature>
<evidence type="ECO:0000313" key="2">
    <source>
        <dbReference type="EMBL" id="HIT76292.1"/>
    </source>
</evidence>
<sequence>MIRLGIIVGSTRVHRLGRSVADWTLEATRRLAAQDVEIELVDLADFALPVLDEPAPAMTGAVAHAHTKRWGAAIAAFDGFIVVTPEYNHGVPGSLKNAIDYLFHEWNDKAVGFVSYGAHGGVRAVEQLRQTAAEIKLADVRAQVVLSIYTDVDYTGFDVSDPTTIGSFAPAERHLDDLSELLGEVTDWSRALKGLRDRRNGDDDG</sequence>
<reference evidence="2" key="1">
    <citation type="submission" date="2020-10" db="EMBL/GenBank/DDBJ databases">
        <authorList>
            <person name="Gilroy R."/>
        </authorList>
    </citation>
    <scope>NUCLEOTIDE SEQUENCE</scope>
    <source>
        <strain evidence="2">ChiGjej1B1-24693</strain>
    </source>
</reference>
<dbReference type="PANTHER" id="PTHR30543:SF21">
    <property type="entry name" value="NAD(P)H-DEPENDENT FMN REDUCTASE LOT6"/>
    <property type="match status" value="1"/>
</dbReference>
<comment type="caution">
    <text evidence="2">The sequence shown here is derived from an EMBL/GenBank/DDBJ whole genome shotgun (WGS) entry which is preliminary data.</text>
</comment>
<organism evidence="2 3">
    <name type="scientific">Candidatus Avipropionibacterium avicola</name>
    <dbReference type="NCBI Taxonomy" id="2840701"/>
    <lineage>
        <taxon>Bacteria</taxon>
        <taxon>Bacillati</taxon>
        <taxon>Actinomycetota</taxon>
        <taxon>Actinomycetes</taxon>
        <taxon>Propionibacteriales</taxon>
        <taxon>Propionibacteriaceae</taxon>
        <taxon>Propionibacteriaceae incertae sedis</taxon>
        <taxon>Candidatus Avipropionibacterium</taxon>
    </lineage>
</organism>
<dbReference type="GO" id="GO:0016491">
    <property type="term" value="F:oxidoreductase activity"/>
    <property type="evidence" value="ECO:0007669"/>
    <property type="project" value="InterPro"/>
</dbReference>
<gene>
    <name evidence="2" type="ORF">IAA98_11965</name>
</gene>
<reference evidence="2" key="2">
    <citation type="journal article" date="2021" name="PeerJ">
        <title>Extensive microbial diversity within the chicken gut microbiome revealed by metagenomics and culture.</title>
        <authorList>
            <person name="Gilroy R."/>
            <person name="Ravi A."/>
            <person name="Getino M."/>
            <person name="Pursley I."/>
            <person name="Horton D.L."/>
            <person name="Alikhan N.F."/>
            <person name="Baker D."/>
            <person name="Gharbi K."/>
            <person name="Hall N."/>
            <person name="Watson M."/>
            <person name="Adriaenssens E.M."/>
            <person name="Foster-Nyarko E."/>
            <person name="Jarju S."/>
            <person name="Secka A."/>
            <person name="Antonio M."/>
            <person name="Oren A."/>
            <person name="Chaudhuri R.R."/>
            <person name="La Ragione R."/>
            <person name="Hildebrand F."/>
            <person name="Pallen M.J."/>
        </authorList>
    </citation>
    <scope>NUCLEOTIDE SEQUENCE</scope>
    <source>
        <strain evidence="2">ChiGjej1B1-24693</strain>
    </source>
</reference>
<evidence type="ECO:0000259" key="1">
    <source>
        <dbReference type="Pfam" id="PF03358"/>
    </source>
</evidence>
<dbReference type="Gene3D" id="3.40.50.360">
    <property type="match status" value="1"/>
</dbReference>
<accession>A0A9D1KNY6</accession>
<dbReference type="PANTHER" id="PTHR30543">
    <property type="entry name" value="CHROMATE REDUCTASE"/>
    <property type="match status" value="1"/>
</dbReference>
<dbReference type="InterPro" id="IPR005025">
    <property type="entry name" value="FMN_Rdtase-like_dom"/>
</dbReference>
<dbReference type="GO" id="GO:0010181">
    <property type="term" value="F:FMN binding"/>
    <property type="evidence" value="ECO:0007669"/>
    <property type="project" value="TreeGrafter"/>
</dbReference>
<dbReference type="Proteomes" id="UP000886842">
    <property type="component" value="Unassembled WGS sequence"/>
</dbReference>
<proteinExistence type="predicted"/>
<protein>
    <submittedName>
        <fullName evidence="2">NAD(P)H-dependent oxidoreductase</fullName>
    </submittedName>
</protein>
<dbReference type="InterPro" id="IPR050712">
    <property type="entry name" value="NAD(P)H-dep_reductase"/>
</dbReference>
<dbReference type="SUPFAM" id="SSF52218">
    <property type="entry name" value="Flavoproteins"/>
    <property type="match status" value="1"/>
</dbReference>
<dbReference type="InterPro" id="IPR029039">
    <property type="entry name" value="Flavoprotein-like_sf"/>
</dbReference>
<name>A0A9D1KNY6_9ACTN</name>